<name>A0A0L7L211_OPEBR</name>
<organism evidence="1 2">
    <name type="scientific">Operophtera brumata</name>
    <name type="common">Winter moth</name>
    <name type="synonym">Phalaena brumata</name>
    <dbReference type="NCBI Taxonomy" id="104452"/>
    <lineage>
        <taxon>Eukaryota</taxon>
        <taxon>Metazoa</taxon>
        <taxon>Ecdysozoa</taxon>
        <taxon>Arthropoda</taxon>
        <taxon>Hexapoda</taxon>
        <taxon>Insecta</taxon>
        <taxon>Pterygota</taxon>
        <taxon>Neoptera</taxon>
        <taxon>Endopterygota</taxon>
        <taxon>Lepidoptera</taxon>
        <taxon>Glossata</taxon>
        <taxon>Ditrysia</taxon>
        <taxon>Geometroidea</taxon>
        <taxon>Geometridae</taxon>
        <taxon>Larentiinae</taxon>
        <taxon>Operophtera</taxon>
    </lineage>
</organism>
<sequence length="283" mass="31885">MMLMELVAERNPQRCARANPSHKQGPFQWNYSVEQKDSDQRCLRLVQIYSSSLTVTVITQPQKVNSYGMLLLYRPRDITNECVSSRRLRYDISHGMGMSDTMTLFPGTVGMNCNSNHDAFTVMKKRFCYRICDAIGEADELSPYFVTASKERIRFRFLSNSSINSDINANQYQVTVTSARKKPLGGCLQWNETLCNVGQNQFCFTHGVVCDGINNCVIAVMAAIICTLLAAGHILLRCLPPLANSFFIFNANEDNRLCIDPVFRSPGLRPTSLDKSKRISLIP</sequence>
<proteinExistence type="predicted"/>
<reference evidence="1 2" key="1">
    <citation type="journal article" date="2015" name="Genome Biol. Evol.">
        <title>The genome of winter moth (Operophtera brumata) provides a genomic perspective on sexual dimorphism and phenology.</title>
        <authorList>
            <person name="Derks M.F."/>
            <person name="Smit S."/>
            <person name="Salis L."/>
            <person name="Schijlen E."/>
            <person name="Bossers A."/>
            <person name="Mateman C."/>
            <person name="Pijl A.S."/>
            <person name="de Ridder D."/>
            <person name="Groenen M.A."/>
            <person name="Visser M.E."/>
            <person name="Megens H.J."/>
        </authorList>
    </citation>
    <scope>NUCLEOTIDE SEQUENCE [LARGE SCALE GENOMIC DNA]</scope>
    <source>
        <strain evidence="1">WM2013NL</strain>
        <tissue evidence="1">Head and thorax</tissue>
    </source>
</reference>
<evidence type="ECO:0000313" key="2">
    <source>
        <dbReference type="Proteomes" id="UP000037510"/>
    </source>
</evidence>
<feature type="non-terminal residue" evidence="1">
    <location>
        <position position="283"/>
    </location>
</feature>
<dbReference type="EMBL" id="JTDY01003589">
    <property type="protein sequence ID" value="KOB69299.1"/>
    <property type="molecule type" value="Genomic_DNA"/>
</dbReference>
<dbReference type="Proteomes" id="UP000037510">
    <property type="component" value="Unassembled WGS sequence"/>
</dbReference>
<comment type="caution">
    <text evidence="1">The sequence shown here is derived from an EMBL/GenBank/DDBJ whole genome shotgun (WGS) entry which is preliminary data.</text>
</comment>
<evidence type="ECO:0000313" key="1">
    <source>
        <dbReference type="EMBL" id="KOB69299.1"/>
    </source>
</evidence>
<accession>A0A0L7L211</accession>
<dbReference type="AlphaFoldDB" id="A0A0L7L211"/>
<protein>
    <submittedName>
        <fullName evidence="1">S-adenosylmethionine synthase</fullName>
    </submittedName>
</protein>
<gene>
    <name evidence="1" type="ORF">OBRU01_17044</name>
</gene>
<keyword evidence="2" id="KW-1185">Reference proteome</keyword>